<dbReference type="RefSeq" id="WP_340355370.1">
    <property type="nucleotide sequence ID" value="NZ_JBBKZU010000001.1"/>
</dbReference>
<proteinExistence type="inferred from homology"/>
<dbReference type="PANTHER" id="PTHR30468:SF1">
    <property type="entry name" value="ALPHA-KETOGLUTARATE-DEPENDENT SULFONATE DIOXYGENASE"/>
    <property type="match status" value="1"/>
</dbReference>
<dbReference type="EMBL" id="JBBKZU010000001">
    <property type="protein sequence ID" value="MEJ8810066.1"/>
    <property type="molecule type" value="Genomic_DNA"/>
</dbReference>
<keyword evidence="3 7" id="KW-0223">Dioxygenase</keyword>
<dbReference type="InterPro" id="IPR003819">
    <property type="entry name" value="TauD/TfdA-like"/>
</dbReference>
<name>A0ABU8V8U2_9BURK</name>
<gene>
    <name evidence="7" type="ORF">WKW77_03255</name>
</gene>
<accession>A0ABU8V8U2</accession>
<sequence>MNTTVEATPLQGAPAVVSSAALKTSIQVEQLTCSIGALLGNVDLGAASRDAETVAEIRALLLKHKVLFFRDQDFTRAEHVAFARHFGNLEDHPVAGSDPEHPGLVRIYKSPEVPNDRYENAFHTDATWREKPPFGCVLRCVETPEVGGDTIWVNMALAYARLPEDIKAKIDGLRARHSIEASFGAAMPIEKRLALHAQFPDAEHPVVRTHPETGEKILFVNAFTTHFTNFHTAANVRFGQDHAPGASLLLNYLVSQAAIPEYQVRWRWKKNSVAFWDNRSTQHYAVMDYPPCHRKMERAGIIGEATY</sequence>
<evidence type="ECO:0000256" key="1">
    <source>
        <dbReference type="ARBA" id="ARBA00005896"/>
    </source>
</evidence>
<dbReference type="GO" id="GO:0051213">
    <property type="term" value="F:dioxygenase activity"/>
    <property type="evidence" value="ECO:0007669"/>
    <property type="project" value="UniProtKB-KW"/>
</dbReference>
<organism evidence="7 8">
    <name type="scientific">Variovorax ureilyticus</name>
    <dbReference type="NCBI Taxonomy" id="1836198"/>
    <lineage>
        <taxon>Bacteria</taxon>
        <taxon>Pseudomonadati</taxon>
        <taxon>Pseudomonadota</taxon>
        <taxon>Betaproteobacteria</taxon>
        <taxon>Burkholderiales</taxon>
        <taxon>Comamonadaceae</taxon>
        <taxon>Variovorax</taxon>
    </lineage>
</organism>
<evidence type="ECO:0000256" key="5">
    <source>
        <dbReference type="ARBA" id="ARBA00023004"/>
    </source>
</evidence>
<comment type="caution">
    <text evidence="7">The sequence shown here is derived from an EMBL/GenBank/DDBJ whole genome shotgun (WGS) entry which is preliminary data.</text>
</comment>
<feature type="domain" description="TauD/TfdA-like" evidence="6">
    <location>
        <begin position="28"/>
        <end position="299"/>
    </location>
</feature>
<protein>
    <submittedName>
        <fullName evidence="7">TauD/TfdA family dioxygenase</fullName>
    </submittedName>
</protein>
<dbReference type="Proteomes" id="UP001365846">
    <property type="component" value="Unassembled WGS sequence"/>
</dbReference>
<evidence type="ECO:0000256" key="3">
    <source>
        <dbReference type="ARBA" id="ARBA00022964"/>
    </source>
</evidence>
<keyword evidence="5" id="KW-0408">Iron</keyword>
<dbReference type="Pfam" id="PF02668">
    <property type="entry name" value="TauD"/>
    <property type="match status" value="1"/>
</dbReference>
<evidence type="ECO:0000259" key="6">
    <source>
        <dbReference type="Pfam" id="PF02668"/>
    </source>
</evidence>
<keyword evidence="2" id="KW-0479">Metal-binding</keyword>
<dbReference type="InterPro" id="IPR051323">
    <property type="entry name" value="AtsK-like"/>
</dbReference>
<dbReference type="SUPFAM" id="SSF51197">
    <property type="entry name" value="Clavaminate synthase-like"/>
    <property type="match status" value="1"/>
</dbReference>
<dbReference type="PANTHER" id="PTHR30468">
    <property type="entry name" value="ALPHA-KETOGLUTARATE-DEPENDENT SULFONATE DIOXYGENASE"/>
    <property type="match status" value="1"/>
</dbReference>
<comment type="similarity">
    <text evidence="1">Belongs to the TfdA dioxygenase family.</text>
</comment>
<evidence type="ECO:0000256" key="2">
    <source>
        <dbReference type="ARBA" id="ARBA00022723"/>
    </source>
</evidence>
<evidence type="ECO:0000313" key="8">
    <source>
        <dbReference type="Proteomes" id="UP001365846"/>
    </source>
</evidence>
<evidence type="ECO:0000313" key="7">
    <source>
        <dbReference type="EMBL" id="MEJ8810066.1"/>
    </source>
</evidence>
<dbReference type="Gene3D" id="3.60.130.10">
    <property type="entry name" value="Clavaminate synthase-like"/>
    <property type="match status" value="1"/>
</dbReference>
<evidence type="ECO:0000256" key="4">
    <source>
        <dbReference type="ARBA" id="ARBA00023002"/>
    </source>
</evidence>
<keyword evidence="8" id="KW-1185">Reference proteome</keyword>
<reference evidence="7 8" key="1">
    <citation type="submission" date="2024-03" db="EMBL/GenBank/DDBJ databases">
        <title>Novel species of the genus Variovorax.</title>
        <authorList>
            <person name="Liu Q."/>
            <person name="Xin Y.-H."/>
        </authorList>
    </citation>
    <scope>NUCLEOTIDE SEQUENCE [LARGE SCALE GENOMIC DNA]</scope>
    <source>
        <strain evidence="7 8">KACC 18899</strain>
    </source>
</reference>
<dbReference type="InterPro" id="IPR042098">
    <property type="entry name" value="TauD-like_sf"/>
</dbReference>
<keyword evidence="4" id="KW-0560">Oxidoreductase</keyword>